<evidence type="ECO:0000256" key="4">
    <source>
        <dbReference type="ARBA" id="ARBA00022840"/>
    </source>
</evidence>
<dbReference type="SMART" id="SM00220">
    <property type="entry name" value="S_TKc"/>
    <property type="match status" value="1"/>
</dbReference>
<dbReference type="KEGG" id="snan:I6N98_03135"/>
<evidence type="ECO:0000313" key="9">
    <source>
        <dbReference type="Proteomes" id="UP000596063"/>
    </source>
</evidence>
<evidence type="ECO:0000259" key="6">
    <source>
        <dbReference type="PROSITE" id="PS50011"/>
    </source>
</evidence>
<keyword evidence="1" id="KW-0808">Transferase</keyword>
<dbReference type="GO" id="GO:0004674">
    <property type="term" value="F:protein serine/threonine kinase activity"/>
    <property type="evidence" value="ECO:0007669"/>
    <property type="project" value="TreeGrafter"/>
</dbReference>
<reference evidence="8 9" key="1">
    <citation type="submission" date="2020-12" db="EMBL/GenBank/DDBJ databases">
        <authorList>
            <person name="Shan Y."/>
        </authorList>
    </citation>
    <scope>NUCLEOTIDE SEQUENCE [LARGE SCALE GENOMIC DNA]</scope>
    <source>
        <strain evidence="9">csc3.9</strain>
    </source>
</reference>
<dbReference type="CDD" id="cd14014">
    <property type="entry name" value="STKc_PknB_like"/>
    <property type="match status" value="1"/>
</dbReference>
<dbReference type="PROSITE" id="PS50011">
    <property type="entry name" value="PROTEIN_KINASE_DOM"/>
    <property type="match status" value="1"/>
</dbReference>
<dbReference type="SUPFAM" id="SSF81606">
    <property type="entry name" value="PP2C-like"/>
    <property type="match status" value="1"/>
</dbReference>
<dbReference type="InterPro" id="IPR036457">
    <property type="entry name" value="PPM-type-like_dom_sf"/>
</dbReference>
<dbReference type="PROSITE" id="PS51746">
    <property type="entry name" value="PPM_2"/>
    <property type="match status" value="1"/>
</dbReference>
<dbReference type="Proteomes" id="UP000596063">
    <property type="component" value="Chromosome"/>
</dbReference>
<keyword evidence="5" id="KW-0472">Membrane</keyword>
<evidence type="ECO:0000259" key="7">
    <source>
        <dbReference type="PROSITE" id="PS51746"/>
    </source>
</evidence>
<dbReference type="Gene3D" id="3.60.40.10">
    <property type="entry name" value="PPM-type phosphatase domain"/>
    <property type="match status" value="1"/>
</dbReference>
<keyword evidence="3 8" id="KW-0418">Kinase</keyword>
<keyword evidence="5" id="KW-1133">Transmembrane helix</keyword>
<dbReference type="Pfam" id="PF13672">
    <property type="entry name" value="PP2C_2"/>
    <property type="match status" value="1"/>
</dbReference>
<dbReference type="SMART" id="SM00331">
    <property type="entry name" value="PP2C_SIG"/>
    <property type="match status" value="1"/>
</dbReference>
<dbReference type="Gene3D" id="1.10.510.10">
    <property type="entry name" value="Transferase(Phosphotransferase) domain 1"/>
    <property type="match status" value="1"/>
</dbReference>
<keyword evidence="2" id="KW-0547">Nucleotide-binding</keyword>
<evidence type="ECO:0000313" key="8">
    <source>
        <dbReference type="EMBL" id="QQD18875.1"/>
    </source>
</evidence>
<dbReference type="Pfam" id="PF00069">
    <property type="entry name" value="Pkinase"/>
    <property type="match status" value="1"/>
</dbReference>
<dbReference type="Gene3D" id="3.30.200.20">
    <property type="entry name" value="Phosphorylase Kinase, domain 1"/>
    <property type="match status" value="1"/>
</dbReference>
<feature type="domain" description="PPM-type phosphatase" evidence="7">
    <location>
        <begin position="11"/>
        <end position="239"/>
    </location>
</feature>
<accession>A0A7T4URY0</accession>
<gene>
    <name evidence="8" type="ORF">I6N98_03135</name>
</gene>
<dbReference type="RefSeq" id="WP_198570361.1">
    <property type="nucleotide sequence ID" value="NZ_CP066167.1"/>
</dbReference>
<evidence type="ECO:0000256" key="1">
    <source>
        <dbReference type="ARBA" id="ARBA00022679"/>
    </source>
</evidence>
<dbReference type="GO" id="GO:0005524">
    <property type="term" value="F:ATP binding"/>
    <property type="evidence" value="ECO:0007669"/>
    <property type="project" value="UniProtKB-KW"/>
</dbReference>
<dbReference type="InterPro" id="IPR000719">
    <property type="entry name" value="Prot_kinase_dom"/>
</dbReference>
<protein>
    <submittedName>
        <fullName evidence="8">Bifunctional protein-serine/threonine kinase/phosphatase</fullName>
    </submittedName>
</protein>
<sequence>MKHLEAGMRLSVAQHSAAGRKDINEDSLGVRVPDGLALTTKGAVAVIADGVSAAEAGKEAAESCVTGFLNDYFSTPDMWSVKRSAQQVLNALNRWLFAQGQGFAQAEKGYVSTLSAIVLKSRTAHIFHVGDSRIYRLRSGVLEPLTRDHARRINRHQTYLTRAMGLDASLDVDYRTVEIEQGDLFLLTTDGVHDVLGSAEMAELIPAEGGPLDVACESLIASALSAGSTDNLSCQLVRVDNLPVPEADDVYRKLAELPFPPPLEKGAVVDGLLVEAEIHASARSQVYRVYDPERQRRYVMKTPSPNYVDDPAYIERFVLEGWIGSRIDNKHVVAVVPTPHRPSYLYYLTEWVEGVTLSQWMKQYPAPALADALALITGVAEGIQAMHRKGTLHQDIKPDNILVREDGVPVIIDFGSCYVASLAEIAAPIERDLVLGTAQYSAPEHALGRTAGAAADQFSLAVIVFEWLAGKQPYAGKLEGSQSLAAYSRLKYISLCSYNPHVPLWIDGAIKKALSINPASRYGDIAEFLHDLKHPNPRFSTVHYQPFIEKNPLLFWQVLSAVLFLLLIYSHTN</sequence>
<dbReference type="SMART" id="SM00332">
    <property type="entry name" value="PP2Cc"/>
    <property type="match status" value="1"/>
</dbReference>
<evidence type="ECO:0000256" key="3">
    <source>
        <dbReference type="ARBA" id="ARBA00022777"/>
    </source>
</evidence>
<dbReference type="PANTHER" id="PTHR43289">
    <property type="entry name" value="MITOGEN-ACTIVATED PROTEIN KINASE KINASE KINASE 20-RELATED"/>
    <property type="match status" value="1"/>
</dbReference>
<evidence type="ECO:0000256" key="5">
    <source>
        <dbReference type="SAM" id="Phobius"/>
    </source>
</evidence>
<organism evidence="8 9">
    <name type="scientific">Spongiibacter nanhainus</name>
    <dbReference type="NCBI Taxonomy" id="2794344"/>
    <lineage>
        <taxon>Bacteria</taxon>
        <taxon>Pseudomonadati</taxon>
        <taxon>Pseudomonadota</taxon>
        <taxon>Gammaproteobacteria</taxon>
        <taxon>Cellvibrionales</taxon>
        <taxon>Spongiibacteraceae</taxon>
        <taxon>Spongiibacter</taxon>
    </lineage>
</organism>
<feature type="domain" description="Protein kinase" evidence="6">
    <location>
        <begin position="272"/>
        <end position="539"/>
    </location>
</feature>
<dbReference type="EMBL" id="CP066167">
    <property type="protein sequence ID" value="QQD18875.1"/>
    <property type="molecule type" value="Genomic_DNA"/>
</dbReference>
<name>A0A7T4URY0_9GAMM</name>
<keyword evidence="4" id="KW-0067">ATP-binding</keyword>
<dbReference type="SUPFAM" id="SSF56112">
    <property type="entry name" value="Protein kinase-like (PK-like)"/>
    <property type="match status" value="1"/>
</dbReference>
<dbReference type="AlphaFoldDB" id="A0A7T4URY0"/>
<dbReference type="InterPro" id="IPR001932">
    <property type="entry name" value="PPM-type_phosphatase-like_dom"/>
</dbReference>
<keyword evidence="5" id="KW-0812">Transmembrane</keyword>
<feature type="transmembrane region" description="Helical" evidence="5">
    <location>
        <begin position="553"/>
        <end position="570"/>
    </location>
</feature>
<evidence type="ECO:0000256" key="2">
    <source>
        <dbReference type="ARBA" id="ARBA00022741"/>
    </source>
</evidence>
<proteinExistence type="predicted"/>
<dbReference type="PANTHER" id="PTHR43289:SF6">
    <property type="entry name" value="SERINE_THREONINE-PROTEIN KINASE NEKL-3"/>
    <property type="match status" value="1"/>
</dbReference>
<keyword evidence="9" id="KW-1185">Reference proteome</keyword>
<dbReference type="InterPro" id="IPR011009">
    <property type="entry name" value="Kinase-like_dom_sf"/>
</dbReference>
<dbReference type="CDD" id="cd00143">
    <property type="entry name" value="PP2Cc"/>
    <property type="match status" value="1"/>
</dbReference>